<organism evidence="3 4">
    <name type="scientific">Apibacter muscae</name>
    <dbReference type="NCBI Taxonomy" id="2509004"/>
    <lineage>
        <taxon>Bacteria</taxon>
        <taxon>Pseudomonadati</taxon>
        <taxon>Bacteroidota</taxon>
        <taxon>Flavobacteriia</taxon>
        <taxon>Flavobacteriales</taxon>
        <taxon>Weeksellaceae</taxon>
        <taxon>Apibacter</taxon>
    </lineage>
</organism>
<gene>
    <name evidence="3" type="ORF">ETU09_01320</name>
</gene>
<keyword evidence="4" id="KW-1185">Reference proteome</keyword>
<comment type="similarity">
    <text evidence="1">Belongs to the barstar family.</text>
</comment>
<dbReference type="RefSeq" id="WP_146261276.1">
    <property type="nucleotide sequence ID" value="NZ_SELG01000027.1"/>
</dbReference>
<dbReference type="InterPro" id="IPR000468">
    <property type="entry name" value="Barstar"/>
</dbReference>
<evidence type="ECO:0000313" key="4">
    <source>
        <dbReference type="Proteomes" id="UP000319499"/>
    </source>
</evidence>
<dbReference type="AlphaFoldDB" id="A0A563DKG5"/>
<comment type="caution">
    <text evidence="3">The sequence shown here is derived from an EMBL/GenBank/DDBJ whole genome shotgun (WGS) entry which is preliminary data.</text>
</comment>
<feature type="domain" description="Barstar (barnase inhibitor)" evidence="2">
    <location>
        <begin position="1"/>
        <end position="89"/>
    </location>
</feature>
<evidence type="ECO:0000259" key="2">
    <source>
        <dbReference type="Pfam" id="PF01337"/>
    </source>
</evidence>
<dbReference type="EMBL" id="SELH01000011">
    <property type="protein sequence ID" value="TWP30670.1"/>
    <property type="molecule type" value="Genomic_DNA"/>
</dbReference>
<name>A0A563DKG5_9FLAO</name>
<dbReference type="OrthoDB" id="7575400at2"/>
<dbReference type="Proteomes" id="UP000319499">
    <property type="component" value="Unassembled WGS sequence"/>
</dbReference>
<sequence length="94" mass="11231">MKTVIFDFNDIENLSIFYRRFQKEFKLNSTMANNLDSLWDALTGYIEIPVKIEFINLTLFKLDKFSRLITLFEEAEEETDHKISFTYFISNSNI</sequence>
<dbReference type="Pfam" id="PF01337">
    <property type="entry name" value="Barstar"/>
    <property type="match status" value="1"/>
</dbReference>
<evidence type="ECO:0000313" key="3">
    <source>
        <dbReference type="EMBL" id="TWP30670.1"/>
    </source>
</evidence>
<dbReference type="Gene3D" id="3.30.370.10">
    <property type="entry name" value="Barstar-like"/>
    <property type="match status" value="1"/>
</dbReference>
<dbReference type="InterPro" id="IPR035905">
    <property type="entry name" value="Barstar-like_sf"/>
</dbReference>
<dbReference type="SUPFAM" id="SSF52038">
    <property type="entry name" value="Barstar-related"/>
    <property type="match status" value="1"/>
</dbReference>
<evidence type="ECO:0000256" key="1">
    <source>
        <dbReference type="ARBA" id="ARBA00006845"/>
    </source>
</evidence>
<accession>A0A563DKG5</accession>
<proteinExistence type="inferred from homology"/>
<reference evidence="3 4" key="1">
    <citation type="submission" date="2019-02" db="EMBL/GenBank/DDBJ databases">
        <title>Apibacter muscae sp. nov.: a novel member of the house fly microbiota.</title>
        <authorList>
            <person name="Park R."/>
        </authorList>
    </citation>
    <scope>NUCLEOTIDE SEQUENCE [LARGE SCALE GENOMIC DNA]</scope>
    <source>
        <strain evidence="3 4">AL1</strain>
    </source>
</reference>
<protein>
    <recommendedName>
        <fullName evidence="2">Barstar (barnase inhibitor) domain-containing protein</fullName>
    </recommendedName>
</protein>